<proteinExistence type="predicted"/>
<gene>
    <name evidence="3" type="ORF">TPAR_08741</name>
</gene>
<sequence length="521" mass="58830">MADAAWVTQWATGDVPGSCRITKLPLEVLIRIARGLATTDLCAFRLTCRAIEELLYVTFTNEFFTKKQFMITDDSLQALVDISKSRLGAHLRFLHFGLDRFPEELPRPLPDGEKGRKFMQRFRNHINMWSTGWHRVMLIEAFRNLPSLEDVVLRDYNSSKRSRDGPHAEWTSYGSTTIFKETGIRLSQGTSGVWNSGFPVQGCSQDFAFQGCSQVFALVLHALGVAGASPKGLEVVVRNANYLRDFGFTVPRYAEPSILPVLQKLEKLHLTIDLSWTSPRVGPLSQAAPDTDLRKFLANIPNLKNLRINEHHDYNPALTDFFQWLAAPPSGDASQEANGHGEASTDPVAMPHLEELSLGIMNLDCATLLGVIRKFAPTLQRLSLWRMTLQRDLPPGSDPNDPPKNIFWADFLTQLRHIPDLNLRHFKAGMLNQTYTHRSKPYYVSFKDGAATVVYTGAHWRDFVEEVTPQLQVKWPRNVTPEYDNSDDEVESDDDLITLGQTDDEGLLPRVPSYMSQSMAR</sequence>
<evidence type="ECO:0000313" key="3">
    <source>
        <dbReference type="EMBL" id="POR30999.1"/>
    </source>
</evidence>
<dbReference type="InterPro" id="IPR001810">
    <property type="entry name" value="F-box_dom"/>
</dbReference>
<feature type="region of interest" description="Disordered" evidence="1">
    <location>
        <begin position="501"/>
        <end position="521"/>
    </location>
</feature>
<dbReference type="InterPro" id="IPR036047">
    <property type="entry name" value="F-box-like_dom_sf"/>
</dbReference>
<dbReference type="EMBL" id="PKSG01001110">
    <property type="protein sequence ID" value="POR30999.1"/>
    <property type="molecule type" value="Genomic_DNA"/>
</dbReference>
<reference evidence="3 4" key="1">
    <citation type="submission" date="2018-01" db="EMBL/GenBank/DDBJ databases">
        <title>Harnessing the power of phylogenomics to disentangle the directionality and signatures of interkingdom host jumping in the parasitic fungal genus Tolypocladium.</title>
        <authorList>
            <person name="Quandt C.A."/>
            <person name="Patterson W."/>
            <person name="Spatafora J.W."/>
        </authorList>
    </citation>
    <scope>NUCLEOTIDE SEQUENCE [LARGE SCALE GENOMIC DNA]</scope>
    <source>
        <strain evidence="3 4">NRBC 100945</strain>
    </source>
</reference>
<accession>A0A2S4KLF8</accession>
<feature type="domain" description="F-box" evidence="2">
    <location>
        <begin position="18"/>
        <end position="67"/>
    </location>
</feature>
<dbReference type="CDD" id="cd09917">
    <property type="entry name" value="F-box_SF"/>
    <property type="match status" value="1"/>
</dbReference>
<dbReference type="SUPFAM" id="SSF81383">
    <property type="entry name" value="F-box domain"/>
    <property type="match status" value="1"/>
</dbReference>
<evidence type="ECO:0000259" key="2">
    <source>
        <dbReference type="PROSITE" id="PS50181"/>
    </source>
</evidence>
<organism evidence="3 4">
    <name type="scientific">Tolypocladium paradoxum</name>
    <dbReference type="NCBI Taxonomy" id="94208"/>
    <lineage>
        <taxon>Eukaryota</taxon>
        <taxon>Fungi</taxon>
        <taxon>Dikarya</taxon>
        <taxon>Ascomycota</taxon>
        <taxon>Pezizomycotina</taxon>
        <taxon>Sordariomycetes</taxon>
        <taxon>Hypocreomycetidae</taxon>
        <taxon>Hypocreales</taxon>
        <taxon>Ophiocordycipitaceae</taxon>
        <taxon>Tolypocladium</taxon>
    </lineage>
</organism>
<dbReference type="PROSITE" id="PS50181">
    <property type="entry name" value="FBOX"/>
    <property type="match status" value="1"/>
</dbReference>
<dbReference type="OrthoDB" id="5279008at2759"/>
<evidence type="ECO:0000256" key="1">
    <source>
        <dbReference type="SAM" id="MobiDB-lite"/>
    </source>
</evidence>
<evidence type="ECO:0000313" key="4">
    <source>
        <dbReference type="Proteomes" id="UP000237481"/>
    </source>
</evidence>
<protein>
    <recommendedName>
        <fullName evidence="2">F-box domain-containing protein</fullName>
    </recommendedName>
</protein>
<comment type="caution">
    <text evidence="3">The sequence shown here is derived from an EMBL/GenBank/DDBJ whole genome shotgun (WGS) entry which is preliminary data.</text>
</comment>
<dbReference type="SUPFAM" id="SSF52047">
    <property type="entry name" value="RNI-like"/>
    <property type="match status" value="1"/>
</dbReference>
<name>A0A2S4KLF8_9HYPO</name>
<dbReference type="STRING" id="94208.A0A2S4KLF8"/>
<keyword evidence="4" id="KW-1185">Reference proteome</keyword>
<dbReference type="Proteomes" id="UP000237481">
    <property type="component" value="Unassembled WGS sequence"/>
</dbReference>
<dbReference type="AlphaFoldDB" id="A0A2S4KLF8"/>